<evidence type="ECO:0000313" key="1">
    <source>
        <dbReference type="EnsemblPlants" id="MELO3C009080.2.1"/>
    </source>
</evidence>
<protein>
    <submittedName>
        <fullName evidence="1">Uncharacterized protein</fullName>
    </submittedName>
</protein>
<dbReference type="Gramene" id="MELO3C009080.2.1">
    <property type="protein sequence ID" value="MELO3C009080.2.1"/>
    <property type="gene ID" value="MELO3C009080.2"/>
</dbReference>
<proteinExistence type="predicted"/>
<sequence length="115" mass="12704">MINYQNPVTLGKLFKWDCGSAGVVISYEDLANSTFFGGGVVVAFFNERVVGRGSMAFFEFFSGGVVVLRVLRWRGRGSWVDDVLRWRGRSAQRWVISCCERDGSVGAREGEGVVG</sequence>
<reference evidence="1" key="1">
    <citation type="submission" date="2023-03" db="UniProtKB">
        <authorList>
            <consortium name="EnsemblPlants"/>
        </authorList>
    </citation>
    <scope>IDENTIFICATION</scope>
</reference>
<organism evidence="1">
    <name type="scientific">Cucumis melo</name>
    <name type="common">Muskmelon</name>
    <dbReference type="NCBI Taxonomy" id="3656"/>
    <lineage>
        <taxon>Eukaryota</taxon>
        <taxon>Viridiplantae</taxon>
        <taxon>Streptophyta</taxon>
        <taxon>Embryophyta</taxon>
        <taxon>Tracheophyta</taxon>
        <taxon>Spermatophyta</taxon>
        <taxon>Magnoliopsida</taxon>
        <taxon>eudicotyledons</taxon>
        <taxon>Gunneridae</taxon>
        <taxon>Pentapetalae</taxon>
        <taxon>rosids</taxon>
        <taxon>fabids</taxon>
        <taxon>Cucurbitales</taxon>
        <taxon>Cucurbitaceae</taxon>
        <taxon>Benincaseae</taxon>
        <taxon>Cucumis</taxon>
    </lineage>
</organism>
<name>A0A9I9CV26_CUCME</name>
<dbReference type="EnsemblPlants" id="MELO3C009080.2.1">
    <property type="protein sequence ID" value="MELO3C009080.2.1"/>
    <property type="gene ID" value="MELO3C009080.2"/>
</dbReference>
<dbReference type="AlphaFoldDB" id="A0A9I9CV26"/>
<accession>A0A9I9CV26</accession>